<feature type="chain" id="PRO_5016418999" description="DUF4142 domain-containing protein" evidence="1">
    <location>
        <begin position="25"/>
        <end position="199"/>
    </location>
</feature>
<dbReference type="EMBL" id="QFYQ01000001">
    <property type="protein sequence ID" value="RAK55944.1"/>
    <property type="molecule type" value="Genomic_DNA"/>
</dbReference>
<evidence type="ECO:0000313" key="3">
    <source>
        <dbReference type="Proteomes" id="UP000249254"/>
    </source>
</evidence>
<keyword evidence="1" id="KW-0732">Signal</keyword>
<dbReference type="OrthoDB" id="2168082at2"/>
<proteinExistence type="predicted"/>
<evidence type="ECO:0000256" key="1">
    <source>
        <dbReference type="SAM" id="SignalP"/>
    </source>
</evidence>
<sequence>MSVHFSRLLAAVAAAVALPAFAWAHCDAIDGPVAQAATTALQERNVNIALPYAPAAAEPEIRAQFERALKVRSLGPDARALADRSFMETVVRLHRQGEGAPYDGLKPAGVDHGPAIPAAEAAVATGDLSKVRAVLAQEVDAGLAERLAHVRATQASPAQARTAEDVPRVRERVSAELGLVTYAEGVRQAAQGLDAHHEN</sequence>
<comment type="caution">
    <text evidence="2">The sequence shown here is derived from an EMBL/GenBank/DDBJ whole genome shotgun (WGS) entry which is preliminary data.</text>
</comment>
<dbReference type="InterPro" id="IPR045613">
    <property type="entry name" value="DUF6448"/>
</dbReference>
<accession>A0A328AR06</accession>
<dbReference type="RefSeq" id="WP_111529692.1">
    <property type="nucleotide sequence ID" value="NZ_JBHRSG010000003.1"/>
</dbReference>
<evidence type="ECO:0008006" key="4">
    <source>
        <dbReference type="Google" id="ProtNLM"/>
    </source>
</evidence>
<name>A0A328AR06_9CAUL</name>
<protein>
    <recommendedName>
        <fullName evidence="4">DUF4142 domain-containing protein</fullName>
    </recommendedName>
</protein>
<reference evidence="3" key="1">
    <citation type="submission" date="2018-05" db="EMBL/GenBank/DDBJ databases">
        <authorList>
            <person name="Li X."/>
        </authorList>
    </citation>
    <scope>NUCLEOTIDE SEQUENCE [LARGE SCALE GENOMIC DNA]</scope>
    <source>
        <strain evidence="3">LX32</strain>
    </source>
</reference>
<evidence type="ECO:0000313" key="2">
    <source>
        <dbReference type="EMBL" id="RAK55944.1"/>
    </source>
</evidence>
<dbReference type="AlphaFoldDB" id="A0A328AR06"/>
<organism evidence="2 3">
    <name type="scientific">Phenylobacterium soli</name>
    <dbReference type="NCBI Taxonomy" id="2170551"/>
    <lineage>
        <taxon>Bacteria</taxon>
        <taxon>Pseudomonadati</taxon>
        <taxon>Pseudomonadota</taxon>
        <taxon>Alphaproteobacteria</taxon>
        <taxon>Caulobacterales</taxon>
        <taxon>Caulobacteraceae</taxon>
        <taxon>Phenylobacterium</taxon>
    </lineage>
</organism>
<feature type="signal peptide" evidence="1">
    <location>
        <begin position="1"/>
        <end position="24"/>
    </location>
</feature>
<keyword evidence="3" id="KW-1185">Reference proteome</keyword>
<dbReference type="Proteomes" id="UP000249254">
    <property type="component" value="Unassembled WGS sequence"/>
</dbReference>
<gene>
    <name evidence="2" type="ORF">DJ017_16220</name>
</gene>
<dbReference type="Pfam" id="PF20046">
    <property type="entry name" value="DUF6448"/>
    <property type="match status" value="1"/>
</dbReference>